<evidence type="ECO:0000313" key="12">
    <source>
        <dbReference type="Proteomes" id="UP001346149"/>
    </source>
</evidence>
<keyword evidence="7" id="KW-0961">Cell wall biogenesis/degradation</keyword>
<evidence type="ECO:0000256" key="1">
    <source>
        <dbReference type="ARBA" id="ARBA00004191"/>
    </source>
</evidence>
<reference evidence="11 12" key="1">
    <citation type="journal article" date="2023" name="Hortic Res">
        <title>Pangenome of water caltrop reveals structural variations and asymmetric subgenome divergence after allopolyploidization.</title>
        <authorList>
            <person name="Zhang X."/>
            <person name="Chen Y."/>
            <person name="Wang L."/>
            <person name="Yuan Y."/>
            <person name="Fang M."/>
            <person name="Shi L."/>
            <person name="Lu R."/>
            <person name="Comes H.P."/>
            <person name="Ma Y."/>
            <person name="Chen Y."/>
            <person name="Huang G."/>
            <person name="Zhou Y."/>
            <person name="Zheng Z."/>
            <person name="Qiu Y."/>
        </authorList>
    </citation>
    <scope>NUCLEOTIDE SEQUENCE [LARGE SCALE GENOMIC DNA]</scope>
    <source>
        <strain evidence="11">F231</strain>
    </source>
</reference>
<keyword evidence="12" id="KW-1185">Reference proteome</keyword>
<evidence type="ECO:0000256" key="5">
    <source>
        <dbReference type="ARBA" id="ARBA00022801"/>
    </source>
</evidence>
<keyword evidence="6 9" id="KW-0326">Glycosidase</keyword>
<evidence type="ECO:0000256" key="4">
    <source>
        <dbReference type="ARBA" id="ARBA00022525"/>
    </source>
</evidence>
<proteinExistence type="inferred from homology"/>
<evidence type="ECO:0000313" key="11">
    <source>
        <dbReference type="EMBL" id="KAK4775103.1"/>
    </source>
</evidence>
<evidence type="ECO:0000256" key="9">
    <source>
        <dbReference type="RuleBase" id="RU361169"/>
    </source>
</evidence>
<feature type="signal peptide" evidence="10">
    <location>
        <begin position="1"/>
        <end position="31"/>
    </location>
</feature>
<comment type="similarity">
    <text evidence="2 9">Belongs to the glycosyl hydrolase 28 family.</text>
</comment>
<dbReference type="EMBL" id="JAXQNO010000019">
    <property type="protein sequence ID" value="KAK4775103.1"/>
    <property type="molecule type" value="Genomic_DNA"/>
</dbReference>
<evidence type="ECO:0000256" key="6">
    <source>
        <dbReference type="ARBA" id="ARBA00023295"/>
    </source>
</evidence>
<dbReference type="Pfam" id="PF00295">
    <property type="entry name" value="Glyco_hydro_28"/>
    <property type="match status" value="1"/>
</dbReference>
<keyword evidence="3" id="KW-0134">Cell wall</keyword>
<evidence type="ECO:0008006" key="13">
    <source>
        <dbReference type="Google" id="ProtNLM"/>
    </source>
</evidence>
<dbReference type="InterPro" id="IPR000743">
    <property type="entry name" value="Glyco_hydro_28"/>
</dbReference>
<dbReference type="SMART" id="SM00710">
    <property type="entry name" value="PbH1"/>
    <property type="match status" value="6"/>
</dbReference>
<keyword evidence="5 9" id="KW-0378">Hydrolase</keyword>
<dbReference type="PROSITE" id="PS00502">
    <property type="entry name" value="POLYGALACTURONASE"/>
    <property type="match status" value="1"/>
</dbReference>
<gene>
    <name evidence="11" type="ORF">SAY86_010038</name>
</gene>
<dbReference type="FunFam" id="2.160.20.10:FF:000016">
    <property type="entry name" value="Polygalacturonase 7"/>
    <property type="match status" value="1"/>
</dbReference>
<evidence type="ECO:0000256" key="7">
    <source>
        <dbReference type="ARBA" id="ARBA00023316"/>
    </source>
</evidence>
<feature type="chain" id="PRO_5043052829" description="Polygalacturonase" evidence="10">
    <location>
        <begin position="32"/>
        <end position="398"/>
    </location>
</feature>
<dbReference type="InterPro" id="IPR012334">
    <property type="entry name" value="Pectin_lyas_fold"/>
</dbReference>
<dbReference type="Gene3D" id="2.160.20.10">
    <property type="entry name" value="Single-stranded right-handed beta-helix, Pectin lyase-like"/>
    <property type="match status" value="1"/>
</dbReference>
<dbReference type="AlphaFoldDB" id="A0AAN7L2T4"/>
<keyword evidence="10" id="KW-0732">Signal</keyword>
<dbReference type="Proteomes" id="UP001346149">
    <property type="component" value="Unassembled WGS sequence"/>
</dbReference>
<evidence type="ECO:0000256" key="3">
    <source>
        <dbReference type="ARBA" id="ARBA00022512"/>
    </source>
</evidence>
<dbReference type="InterPro" id="IPR006626">
    <property type="entry name" value="PbH1"/>
</dbReference>
<protein>
    <recommendedName>
        <fullName evidence="13">Polygalacturonase</fullName>
    </recommendedName>
</protein>
<dbReference type="InterPro" id="IPR011050">
    <property type="entry name" value="Pectin_lyase_fold/virulence"/>
</dbReference>
<comment type="caution">
    <text evidence="11">The sequence shown here is derived from an EMBL/GenBank/DDBJ whole genome shotgun (WGS) entry which is preliminary data.</text>
</comment>
<sequence>MASRSTYSFLSLTLITLTYVALCSPLPVTFAAQYNVVSLGAVADGKTDSSKAFLDAWASACSSSGPSTVYVPMGSFYVKAAAFNGPCKSNFITFMIDGTLLASSNYGMIGNSANWIIFRHVTGLNVYGGTFNGQGSGLWACKKSGKSCPGGATNIQFSNSKDIFVSGLSSVNSQTFHIVVNGCQNVTLQGVQVTASGASPNTDGIHVSQSTSVTILNSRIGTGDDCVSIGPGASNLWIENVACGPGHGISIGSLGQNSQEAGVQNVTVKTVMFTGTQNGLRIKSWARPSNGFVRNILFQHAVMNNVQNPIIIDQHYCPGNVGCPTQASGIKISDVTYQDIQGTSATAVAVKFDCSSMNPCTGIKLQDVKLTYGSQVAQASCAHAGGMASGFMQPSSCL</sequence>
<organism evidence="11 12">
    <name type="scientific">Trapa natans</name>
    <name type="common">Water chestnut</name>
    <dbReference type="NCBI Taxonomy" id="22666"/>
    <lineage>
        <taxon>Eukaryota</taxon>
        <taxon>Viridiplantae</taxon>
        <taxon>Streptophyta</taxon>
        <taxon>Embryophyta</taxon>
        <taxon>Tracheophyta</taxon>
        <taxon>Spermatophyta</taxon>
        <taxon>Magnoliopsida</taxon>
        <taxon>eudicotyledons</taxon>
        <taxon>Gunneridae</taxon>
        <taxon>Pentapetalae</taxon>
        <taxon>rosids</taxon>
        <taxon>malvids</taxon>
        <taxon>Myrtales</taxon>
        <taxon>Lythraceae</taxon>
        <taxon>Trapa</taxon>
    </lineage>
</organism>
<keyword evidence="4" id="KW-0964">Secreted</keyword>
<accession>A0AAN7L2T4</accession>
<evidence type="ECO:0000256" key="2">
    <source>
        <dbReference type="ARBA" id="ARBA00008834"/>
    </source>
</evidence>
<dbReference type="GO" id="GO:0004650">
    <property type="term" value="F:polygalacturonase activity"/>
    <property type="evidence" value="ECO:0007669"/>
    <property type="project" value="InterPro"/>
</dbReference>
<comment type="subcellular location">
    <subcellularLocation>
        <location evidence="1">Secreted</location>
        <location evidence="1">Cell wall</location>
    </subcellularLocation>
</comment>
<evidence type="ECO:0000256" key="8">
    <source>
        <dbReference type="PROSITE-ProRule" id="PRU10052"/>
    </source>
</evidence>
<evidence type="ECO:0000256" key="10">
    <source>
        <dbReference type="SAM" id="SignalP"/>
    </source>
</evidence>
<dbReference type="GO" id="GO:0005975">
    <property type="term" value="P:carbohydrate metabolic process"/>
    <property type="evidence" value="ECO:0007669"/>
    <property type="project" value="InterPro"/>
</dbReference>
<dbReference type="PANTHER" id="PTHR31375">
    <property type="match status" value="1"/>
</dbReference>
<dbReference type="GO" id="GO:0071555">
    <property type="term" value="P:cell wall organization"/>
    <property type="evidence" value="ECO:0007669"/>
    <property type="project" value="UniProtKB-KW"/>
</dbReference>
<name>A0AAN7L2T4_TRANT</name>
<feature type="active site" evidence="8">
    <location>
        <position position="247"/>
    </location>
</feature>
<dbReference type="SUPFAM" id="SSF51126">
    <property type="entry name" value="Pectin lyase-like"/>
    <property type="match status" value="1"/>
</dbReference>